<feature type="compositionally biased region" description="Low complexity" evidence="1">
    <location>
        <begin position="250"/>
        <end position="264"/>
    </location>
</feature>
<feature type="region of interest" description="Disordered" evidence="1">
    <location>
        <begin position="239"/>
        <end position="499"/>
    </location>
</feature>
<dbReference type="Proteomes" id="UP000654370">
    <property type="component" value="Unassembled WGS sequence"/>
</dbReference>
<reference evidence="2" key="1">
    <citation type="submission" date="2020-12" db="EMBL/GenBank/DDBJ databases">
        <title>Metabolic potential, ecology and presence of endohyphal bacteria is reflected in genomic diversity of Mucoromycotina.</title>
        <authorList>
            <person name="Muszewska A."/>
            <person name="Okrasinska A."/>
            <person name="Steczkiewicz K."/>
            <person name="Drgas O."/>
            <person name="Orlowska M."/>
            <person name="Perlinska-Lenart U."/>
            <person name="Aleksandrzak-Piekarczyk T."/>
            <person name="Szatraj K."/>
            <person name="Zielenkiewicz U."/>
            <person name="Pilsyk S."/>
            <person name="Malc E."/>
            <person name="Mieczkowski P."/>
            <person name="Kruszewska J.S."/>
            <person name="Biernat P."/>
            <person name="Pawlowska J."/>
        </authorList>
    </citation>
    <scope>NUCLEOTIDE SEQUENCE</scope>
    <source>
        <strain evidence="2">WA0000067209</strain>
    </source>
</reference>
<evidence type="ECO:0000256" key="1">
    <source>
        <dbReference type="SAM" id="MobiDB-lite"/>
    </source>
</evidence>
<gene>
    <name evidence="2" type="ORF">INT43_006436</name>
</gene>
<dbReference type="EMBL" id="JAEPQZ010000003">
    <property type="protein sequence ID" value="KAG2183430.1"/>
    <property type="molecule type" value="Genomic_DNA"/>
</dbReference>
<keyword evidence="3" id="KW-1185">Reference proteome</keyword>
<feature type="compositionally biased region" description="Polar residues" evidence="1">
    <location>
        <begin position="324"/>
        <end position="336"/>
    </location>
</feature>
<proteinExistence type="predicted"/>
<dbReference type="OrthoDB" id="2290647at2759"/>
<feature type="compositionally biased region" description="Polar residues" evidence="1">
    <location>
        <begin position="436"/>
        <end position="466"/>
    </location>
</feature>
<organism evidence="2 3">
    <name type="scientific">Mortierella isabellina</name>
    <name type="common">Filamentous fungus</name>
    <name type="synonym">Umbelopsis isabellina</name>
    <dbReference type="NCBI Taxonomy" id="91625"/>
    <lineage>
        <taxon>Eukaryota</taxon>
        <taxon>Fungi</taxon>
        <taxon>Fungi incertae sedis</taxon>
        <taxon>Mucoromycota</taxon>
        <taxon>Mucoromycotina</taxon>
        <taxon>Umbelopsidomycetes</taxon>
        <taxon>Umbelopsidales</taxon>
        <taxon>Umbelopsidaceae</taxon>
        <taxon>Umbelopsis</taxon>
    </lineage>
</organism>
<feature type="compositionally biased region" description="Polar residues" evidence="1">
    <location>
        <begin position="387"/>
        <end position="399"/>
    </location>
</feature>
<feature type="compositionally biased region" description="Low complexity" evidence="1">
    <location>
        <begin position="353"/>
        <end position="366"/>
    </location>
</feature>
<comment type="caution">
    <text evidence="2">The sequence shown here is derived from an EMBL/GenBank/DDBJ whole genome shotgun (WGS) entry which is preliminary data.</text>
</comment>
<evidence type="ECO:0000313" key="3">
    <source>
        <dbReference type="Proteomes" id="UP000654370"/>
    </source>
</evidence>
<sequence length="499" mass="53997">MTNKLFDEPINRAQSDVRGWLDGLQDVRTTEQPCQPSQSRNQIANNLSQTNTVVKQVPRPKSVASMSSQDSVNLDDIIGANDTIDIQETGLLQSLEDLDFDDDENDEFWKLDESLAKLHLSSPLAFPTSKERSQMPSMLSSNKAKPVLMTMLSSSKEDNDTSSESSLNNQTIDDFDVDTYWHDSMKDDMDLKDDDIHLGLTKNTNFSRSIDSLSSDNTILANNGRFALTPSERTVAGSIPSNSHLYSGRSPSQSSETSFTSQSTIPASYTSGAAQTSPTSLRLSQSNSTSFRPSSRLSDHSVQSFGSASALPRPKLVPAEKLSGSKSFSARGTSMATKKATALQESHLLPRMSSRTSSSTSSQSASKLAKRASHIPAPSKSKVKPTPQKTLSSYSTGRDSPNRLATPVPKLPPGVSSLRMARTSTSLDKATAIKPLTTSTTVPNQPSRTQFSKPKQPSNSVNSQFLNDGERRGSSSMLPRKSITPGGRSPSRIGVLRKA</sequence>
<protein>
    <submittedName>
        <fullName evidence="2">Uncharacterized protein</fullName>
    </submittedName>
</protein>
<name>A0A8H7Q0S4_MORIS</name>
<dbReference type="AlphaFoldDB" id="A0A8H7Q0S4"/>
<feature type="compositionally biased region" description="Polar residues" evidence="1">
    <location>
        <begin position="265"/>
        <end position="307"/>
    </location>
</feature>
<evidence type="ECO:0000313" key="2">
    <source>
        <dbReference type="EMBL" id="KAG2183430.1"/>
    </source>
</evidence>
<accession>A0A8H7Q0S4</accession>